<organism evidence="4 5">
    <name type="scientific">Cohnella zeiphila</name>
    <dbReference type="NCBI Taxonomy" id="2761120"/>
    <lineage>
        <taxon>Bacteria</taxon>
        <taxon>Bacillati</taxon>
        <taxon>Bacillota</taxon>
        <taxon>Bacilli</taxon>
        <taxon>Bacillales</taxon>
        <taxon>Paenibacillaceae</taxon>
        <taxon>Cohnella</taxon>
    </lineage>
</organism>
<dbReference type="GO" id="GO:0016618">
    <property type="term" value="F:hydroxypyruvate reductase [NAD(P)H] activity"/>
    <property type="evidence" value="ECO:0007669"/>
    <property type="project" value="TreeGrafter"/>
</dbReference>
<evidence type="ECO:0000259" key="3">
    <source>
        <dbReference type="Pfam" id="PF02826"/>
    </source>
</evidence>
<dbReference type="InterPro" id="IPR050223">
    <property type="entry name" value="D-isomer_2-hydroxyacid_DH"/>
</dbReference>
<dbReference type="GO" id="GO:0005829">
    <property type="term" value="C:cytosol"/>
    <property type="evidence" value="ECO:0007669"/>
    <property type="project" value="TreeGrafter"/>
</dbReference>
<dbReference type="PANTHER" id="PTHR10996">
    <property type="entry name" value="2-HYDROXYACID DEHYDROGENASE-RELATED"/>
    <property type="match status" value="1"/>
</dbReference>
<evidence type="ECO:0000313" key="5">
    <source>
        <dbReference type="Proteomes" id="UP000564644"/>
    </source>
</evidence>
<keyword evidence="5" id="KW-1185">Reference proteome</keyword>
<sequence length="335" mass="37778">MGRKAVFLANRNHNSIQQVYNDDMMRQLNELVDLHPDIIDRGLLEEHRDLLREAEIAFSTWGMFELTPDEIGRYLPNLKAVFYAAGSVQYFARPFLDRQIMVVSAWAANSIPVAEYTVAQILLANKGILPTLSRCKHDRGEADRFAQNYPGNYGTKVGILGMGMIGSKVVELLRPYQLEVYVYDPFLTEERAKAAGVRQTDLETIFAECQTISNHLANNPQTVGILNKAHFGRMQPYATFINTGRGAQVAEQDLIRAMREVPTRTALLDVTYPEPPLPDSELLTLDNVWLTPHVAGSQQREVVRMAEFMVEECRHYLAGETVNYQVTPAMLATMA</sequence>
<dbReference type="SUPFAM" id="SSF51735">
    <property type="entry name" value="NAD(P)-binding Rossmann-fold domains"/>
    <property type="match status" value="1"/>
</dbReference>
<dbReference type="AlphaFoldDB" id="A0A7X0SQC2"/>
<evidence type="ECO:0000313" key="4">
    <source>
        <dbReference type="EMBL" id="MBB6734207.1"/>
    </source>
</evidence>
<comment type="caution">
    <text evidence="4">The sequence shown here is derived from an EMBL/GenBank/DDBJ whole genome shotgun (WGS) entry which is preliminary data.</text>
</comment>
<dbReference type="EMBL" id="JACJVO010000032">
    <property type="protein sequence ID" value="MBB6734207.1"/>
    <property type="molecule type" value="Genomic_DNA"/>
</dbReference>
<proteinExistence type="predicted"/>
<gene>
    <name evidence="4" type="ORF">H7C18_25120</name>
</gene>
<keyword evidence="1" id="KW-0560">Oxidoreductase</keyword>
<feature type="domain" description="D-isomer specific 2-hydroxyacid dehydrogenase NAD-binding" evidence="3">
    <location>
        <begin position="124"/>
        <end position="295"/>
    </location>
</feature>
<dbReference type="Pfam" id="PF02826">
    <property type="entry name" value="2-Hacid_dh_C"/>
    <property type="match status" value="1"/>
</dbReference>
<protein>
    <submittedName>
        <fullName evidence="4">Hydroxyacid dehydrogenase</fullName>
    </submittedName>
</protein>
<name>A0A7X0SQC2_9BACL</name>
<keyword evidence="2" id="KW-0520">NAD</keyword>
<dbReference type="Gene3D" id="3.40.50.720">
    <property type="entry name" value="NAD(P)-binding Rossmann-like Domain"/>
    <property type="match status" value="2"/>
</dbReference>
<dbReference type="GO" id="GO:0051287">
    <property type="term" value="F:NAD binding"/>
    <property type="evidence" value="ECO:0007669"/>
    <property type="project" value="InterPro"/>
</dbReference>
<dbReference type="GO" id="GO:0030267">
    <property type="term" value="F:glyoxylate reductase (NADPH) activity"/>
    <property type="evidence" value="ECO:0007669"/>
    <property type="project" value="TreeGrafter"/>
</dbReference>
<dbReference type="RefSeq" id="WP_185131851.1">
    <property type="nucleotide sequence ID" value="NZ_JACJVO010000032.1"/>
</dbReference>
<evidence type="ECO:0000256" key="2">
    <source>
        <dbReference type="ARBA" id="ARBA00023027"/>
    </source>
</evidence>
<accession>A0A7X0SQC2</accession>
<dbReference type="PANTHER" id="PTHR10996:SF178">
    <property type="entry name" value="2-HYDROXYACID DEHYDROGENASE YGL185C-RELATED"/>
    <property type="match status" value="1"/>
</dbReference>
<dbReference type="InterPro" id="IPR036291">
    <property type="entry name" value="NAD(P)-bd_dom_sf"/>
</dbReference>
<dbReference type="CDD" id="cd12167">
    <property type="entry name" value="2-Hacid_dh_8"/>
    <property type="match status" value="1"/>
</dbReference>
<evidence type="ECO:0000256" key="1">
    <source>
        <dbReference type="ARBA" id="ARBA00023002"/>
    </source>
</evidence>
<reference evidence="4 5" key="1">
    <citation type="submission" date="2020-08" db="EMBL/GenBank/DDBJ databases">
        <title>Cohnella phylogeny.</title>
        <authorList>
            <person name="Dunlap C."/>
        </authorList>
    </citation>
    <scope>NUCLEOTIDE SEQUENCE [LARGE SCALE GENOMIC DNA]</scope>
    <source>
        <strain evidence="4 5">CBP 2801</strain>
    </source>
</reference>
<dbReference type="Proteomes" id="UP000564644">
    <property type="component" value="Unassembled WGS sequence"/>
</dbReference>
<dbReference type="InterPro" id="IPR006140">
    <property type="entry name" value="D-isomer_DH_NAD-bd"/>
</dbReference>